<accession>A0A9Q3GT43</accession>
<evidence type="ECO:0000313" key="2">
    <source>
        <dbReference type="EMBL" id="MBW0478302.1"/>
    </source>
</evidence>
<organism evidence="2 3">
    <name type="scientific">Austropuccinia psidii MF-1</name>
    <dbReference type="NCBI Taxonomy" id="1389203"/>
    <lineage>
        <taxon>Eukaryota</taxon>
        <taxon>Fungi</taxon>
        <taxon>Dikarya</taxon>
        <taxon>Basidiomycota</taxon>
        <taxon>Pucciniomycotina</taxon>
        <taxon>Pucciniomycetes</taxon>
        <taxon>Pucciniales</taxon>
        <taxon>Sphaerophragmiaceae</taxon>
        <taxon>Austropuccinia</taxon>
    </lineage>
</organism>
<feature type="compositionally biased region" description="Basic and acidic residues" evidence="1">
    <location>
        <begin position="90"/>
        <end position="102"/>
    </location>
</feature>
<feature type="region of interest" description="Disordered" evidence="1">
    <location>
        <begin position="85"/>
        <end position="110"/>
    </location>
</feature>
<evidence type="ECO:0000313" key="3">
    <source>
        <dbReference type="Proteomes" id="UP000765509"/>
    </source>
</evidence>
<sequence length="127" mass="14973">MEKRIGTKYPKDLVREFDKEQKEISNKIIEKEKPLSRPEDQKIVELKKEEREVSISQVENWGNWAPPTVFSPTEMLETHEILRQTKKRLAKQESQNKEDSQSKEPILPGTYHEDEAEEVMKIIVPTK</sequence>
<evidence type="ECO:0000256" key="1">
    <source>
        <dbReference type="SAM" id="MobiDB-lite"/>
    </source>
</evidence>
<proteinExistence type="predicted"/>
<keyword evidence="3" id="KW-1185">Reference proteome</keyword>
<protein>
    <submittedName>
        <fullName evidence="2">Uncharacterized protein</fullName>
    </submittedName>
</protein>
<dbReference type="Proteomes" id="UP000765509">
    <property type="component" value="Unassembled WGS sequence"/>
</dbReference>
<dbReference type="AlphaFoldDB" id="A0A9Q3GT43"/>
<dbReference type="EMBL" id="AVOT02005133">
    <property type="protein sequence ID" value="MBW0478302.1"/>
    <property type="molecule type" value="Genomic_DNA"/>
</dbReference>
<reference evidence="2" key="1">
    <citation type="submission" date="2021-03" db="EMBL/GenBank/DDBJ databases">
        <title>Draft genome sequence of rust myrtle Austropuccinia psidii MF-1, a brazilian biotype.</title>
        <authorList>
            <person name="Quecine M.C."/>
            <person name="Pachon D.M.R."/>
            <person name="Bonatelli M.L."/>
            <person name="Correr F.H."/>
            <person name="Franceschini L.M."/>
            <person name="Leite T.F."/>
            <person name="Margarido G.R.A."/>
            <person name="Almeida C.A."/>
            <person name="Ferrarezi J.A."/>
            <person name="Labate C.A."/>
        </authorList>
    </citation>
    <scope>NUCLEOTIDE SEQUENCE</scope>
    <source>
        <strain evidence="2">MF-1</strain>
    </source>
</reference>
<comment type="caution">
    <text evidence="2">The sequence shown here is derived from an EMBL/GenBank/DDBJ whole genome shotgun (WGS) entry which is preliminary data.</text>
</comment>
<gene>
    <name evidence="2" type="ORF">O181_018017</name>
</gene>
<name>A0A9Q3GT43_9BASI</name>